<evidence type="ECO:0000313" key="2">
    <source>
        <dbReference type="EMBL" id="KAJ5161127.1"/>
    </source>
</evidence>
<dbReference type="EMBL" id="JAPQKO010000005">
    <property type="protein sequence ID" value="KAJ5161127.1"/>
    <property type="molecule type" value="Genomic_DNA"/>
</dbReference>
<protein>
    <submittedName>
        <fullName evidence="2">Uncharacterized protein</fullName>
    </submittedName>
</protein>
<evidence type="ECO:0000313" key="3">
    <source>
        <dbReference type="Proteomes" id="UP001146351"/>
    </source>
</evidence>
<organism evidence="2 3">
    <name type="scientific">Penicillium capsulatum</name>
    <dbReference type="NCBI Taxonomy" id="69766"/>
    <lineage>
        <taxon>Eukaryota</taxon>
        <taxon>Fungi</taxon>
        <taxon>Dikarya</taxon>
        <taxon>Ascomycota</taxon>
        <taxon>Pezizomycotina</taxon>
        <taxon>Eurotiomycetes</taxon>
        <taxon>Eurotiomycetidae</taxon>
        <taxon>Eurotiales</taxon>
        <taxon>Aspergillaceae</taxon>
        <taxon>Penicillium</taxon>
    </lineage>
</organism>
<sequence>MHSIHWFFVLLVLVQDILVLAHDRRAPVVPPRQIFDKAKEQDRILELTPGTCNSLITDPLSDDRRHEYISYRNIKKEVVVGAAWRKAIFLGRVDKDIEKEVYGSNIKRKAEGRKIQIRDQRIMQPLIGHGDALTFNFCQFYEEALENFPKNPTLTETIMLWMLPRLKDDDQPVLNAPGHENNVEIFILPLASSTSGYETYPVN</sequence>
<keyword evidence="3" id="KW-1185">Reference proteome</keyword>
<proteinExistence type="predicted"/>
<dbReference type="AlphaFoldDB" id="A0A9W9I0X9"/>
<evidence type="ECO:0000256" key="1">
    <source>
        <dbReference type="SAM" id="SignalP"/>
    </source>
</evidence>
<reference evidence="2" key="1">
    <citation type="submission" date="2022-11" db="EMBL/GenBank/DDBJ databases">
        <authorList>
            <person name="Petersen C."/>
        </authorList>
    </citation>
    <scope>NUCLEOTIDE SEQUENCE</scope>
    <source>
        <strain evidence="2">IBT 21917</strain>
    </source>
</reference>
<name>A0A9W9I0X9_9EURO</name>
<dbReference type="Proteomes" id="UP001146351">
    <property type="component" value="Unassembled WGS sequence"/>
</dbReference>
<accession>A0A9W9I0X9</accession>
<feature type="chain" id="PRO_5040946175" evidence="1">
    <location>
        <begin position="22"/>
        <end position="203"/>
    </location>
</feature>
<reference evidence="2" key="2">
    <citation type="journal article" date="2023" name="IMA Fungus">
        <title>Comparative genomic study of the Penicillium genus elucidates a diverse pangenome and 15 lateral gene transfer events.</title>
        <authorList>
            <person name="Petersen C."/>
            <person name="Sorensen T."/>
            <person name="Nielsen M.R."/>
            <person name="Sondergaard T.E."/>
            <person name="Sorensen J.L."/>
            <person name="Fitzpatrick D.A."/>
            <person name="Frisvad J.C."/>
            <person name="Nielsen K.L."/>
        </authorList>
    </citation>
    <scope>NUCLEOTIDE SEQUENCE</scope>
    <source>
        <strain evidence="2">IBT 21917</strain>
    </source>
</reference>
<feature type="signal peptide" evidence="1">
    <location>
        <begin position="1"/>
        <end position="21"/>
    </location>
</feature>
<keyword evidence="1" id="KW-0732">Signal</keyword>
<gene>
    <name evidence="2" type="ORF">N7492_006519</name>
</gene>
<comment type="caution">
    <text evidence="2">The sequence shown here is derived from an EMBL/GenBank/DDBJ whole genome shotgun (WGS) entry which is preliminary data.</text>
</comment>